<gene>
    <name evidence="5" type="ORF">C4N18_07460</name>
</gene>
<keyword evidence="6" id="KW-1185">Reference proteome</keyword>
<dbReference type="EMBL" id="CP028103">
    <property type="protein sequence ID" value="AVQ31055.1"/>
    <property type="molecule type" value="Genomic_DNA"/>
</dbReference>
<evidence type="ECO:0000313" key="5">
    <source>
        <dbReference type="EMBL" id="AVQ31055.1"/>
    </source>
</evidence>
<protein>
    <submittedName>
        <fullName evidence="5">3-keto-5-aminohexanoate cleavage protein</fullName>
    </submittedName>
</protein>
<proteinExistence type="predicted"/>
<dbReference type="PANTHER" id="PTHR37418">
    <property type="entry name" value="3-KETO-5-AMINOHEXANOATE CLEAVAGE ENZYME-RELATED"/>
    <property type="match status" value="1"/>
</dbReference>
<dbReference type="Gene3D" id="3.20.20.70">
    <property type="entry name" value="Aldolase class I"/>
    <property type="match status" value="1"/>
</dbReference>
<evidence type="ECO:0000256" key="2">
    <source>
        <dbReference type="ARBA" id="ARBA00022679"/>
    </source>
</evidence>
<dbReference type="SUPFAM" id="SSF102114">
    <property type="entry name" value="Radical SAM enzymes"/>
    <property type="match status" value="1"/>
</dbReference>
<evidence type="ECO:0000256" key="4">
    <source>
        <dbReference type="ARBA" id="ARBA00022833"/>
    </source>
</evidence>
<comment type="cofactor">
    <cofactor evidence="1">
        <name>Zn(2+)</name>
        <dbReference type="ChEBI" id="CHEBI:29105"/>
    </cofactor>
</comment>
<organism evidence="5 6">
    <name type="scientific">Fusobacterium varium ATCC 27725</name>
    <dbReference type="NCBI Taxonomy" id="469618"/>
    <lineage>
        <taxon>Bacteria</taxon>
        <taxon>Fusobacteriati</taxon>
        <taxon>Fusobacteriota</taxon>
        <taxon>Fusobacteriia</taxon>
        <taxon>Fusobacteriales</taxon>
        <taxon>Fusobacteriaceae</taxon>
        <taxon>Fusobacterium</taxon>
    </lineage>
</organism>
<dbReference type="RefSeq" id="WP_005950779.1">
    <property type="nucleotide sequence ID" value="NZ_CP028103.1"/>
</dbReference>
<reference evidence="6" key="1">
    <citation type="journal article" date="2018" name="MSphere">
        <title>Fusobacterium Genomics Using MinION and Illumina Sequencing Enables Genome Completion and Correction.</title>
        <authorList>
            <person name="Todd S.M."/>
            <person name="Settlage R.E."/>
            <person name="Lahmers K.K."/>
            <person name="Slade D.J."/>
        </authorList>
    </citation>
    <scope>NUCLEOTIDE SEQUENCE [LARGE SCALE GENOMIC DNA]</scope>
    <source>
        <strain evidence="6">ATCC 27725</strain>
    </source>
</reference>
<keyword evidence="2" id="KW-0808">Transferase</keyword>
<dbReference type="Pfam" id="PF05853">
    <property type="entry name" value="BKACE"/>
    <property type="match status" value="1"/>
</dbReference>
<accession>A0ABM6U481</accession>
<sequence>MSNKLIINAAITGAIHIPTQSEYLPITPEEIAKEAIEAYKAGASIAHIHVRNPKDGSPTPDVELFKEVCEKVKKECNIILCLTTGGDPTTMTLEQRLKPVIDLKPEIASFNSGSINFALHPLAEKLTEYKFDWEKQYLLNTENNIHNNTFKSMREYLEVFEKCECKPEFEVYDTGHINNLSYLMKSGKIKKPVSIQYILGVLGGLPASVENLVHLVDMTEKALGKENFVWSVGGAGKHQMPLGAVAIAMGGNVRVGLEDSIWLGKGIKAKSNAEQVVKIARIAKELSREIATPDEAREILKVKGNDKTAF</sequence>
<evidence type="ECO:0000313" key="6">
    <source>
        <dbReference type="Proteomes" id="UP000241238"/>
    </source>
</evidence>
<dbReference type="InterPro" id="IPR013785">
    <property type="entry name" value="Aldolase_TIM"/>
</dbReference>
<dbReference type="InterPro" id="IPR058240">
    <property type="entry name" value="rSAM_sf"/>
</dbReference>
<dbReference type="Proteomes" id="UP000241238">
    <property type="component" value="Chromosome"/>
</dbReference>
<keyword evidence="4" id="KW-0862">Zinc</keyword>
<dbReference type="GeneID" id="77467828"/>
<evidence type="ECO:0000256" key="1">
    <source>
        <dbReference type="ARBA" id="ARBA00001947"/>
    </source>
</evidence>
<keyword evidence="3" id="KW-0479">Metal-binding</keyword>
<evidence type="ECO:0000256" key="3">
    <source>
        <dbReference type="ARBA" id="ARBA00022723"/>
    </source>
</evidence>
<dbReference type="InterPro" id="IPR008567">
    <property type="entry name" value="BKACE"/>
</dbReference>
<name>A0ABM6U481_FUSVA</name>
<dbReference type="PANTHER" id="PTHR37418:SF2">
    <property type="entry name" value="3-KETO-5-AMINOHEXANOATE CLEAVAGE ENZYME"/>
    <property type="match status" value="1"/>
</dbReference>